<reference evidence="1" key="1">
    <citation type="submission" date="2021-12" db="EMBL/GenBank/DDBJ databases">
        <authorList>
            <person name="Zaccaron A."/>
            <person name="Stergiopoulos I."/>
        </authorList>
    </citation>
    <scope>NUCLEOTIDE SEQUENCE</scope>
    <source>
        <strain evidence="1">Race5_Kim</strain>
    </source>
</reference>
<dbReference type="RefSeq" id="XP_047763125.1">
    <property type="nucleotide sequence ID" value="XM_047906238.1"/>
</dbReference>
<evidence type="ECO:0000313" key="2">
    <source>
        <dbReference type="Proteomes" id="UP000756132"/>
    </source>
</evidence>
<organism evidence="1 2">
    <name type="scientific">Passalora fulva</name>
    <name type="common">Tomato leaf mold</name>
    <name type="synonym">Cladosporium fulvum</name>
    <dbReference type="NCBI Taxonomy" id="5499"/>
    <lineage>
        <taxon>Eukaryota</taxon>
        <taxon>Fungi</taxon>
        <taxon>Dikarya</taxon>
        <taxon>Ascomycota</taxon>
        <taxon>Pezizomycotina</taxon>
        <taxon>Dothideomycetes</taxon>
        <taxon>Dothideomycetidae</taxon>
        <taxon>Mycosphaerellales</taxon>
        <taxon>Mycosphaerellaceae</taxon>
        <taxon>Fulvia</taxon>
    </lineage>
</organism>
<keyword evidence="2" id="KW-1185">Reference proteome</keyword>
<evidence type="ECO:0000313" key="1">
    <source>
        <dbReference type="EMBL" id="UJO18759.1"/>
    </source>
</evidence>
<proteinExistence type="predicted"/>
<dbReference type="KEGG" id="ffu:CLAFUR5_07090"/>
<reference evidence="1" key="2">
    <citation type="journal article" date="2022" name="Microb. Genom.">
        <title>A chromosome-scale genome assembly of the tomato pathogen Cladosporium fulvum reveals a compartmentalized genome architecture and the presence of a dispensable chromosome.</title>
        <authorList>
            <person name="Zaccaron A.Z."/>
            <person name="Chen L.H."/>
            <person name="Samaras A."/>
            <person name="Stergiopoulos I."/>
        </authorList>
    </citation>
    <scope>NUCLEOTIDE SEQUENCE</scope>
    <source>
        <strain evidence="1">Race5_Kim</strain>
    </source>
</reference>
<name>A0A9Q8UQF5_PASFU</name>
<protein>
    <submittedName>
        <fullName evidence="1">Uncharacterized protein</fullName>
    </submittedName>
</protein>
<dbReference type="AlphaFoldDB" id="A0A9Q8UQF5"/>
<gene>
    <name evidence="1" type="ORF">CLAFUR5_07090</name>
</gene>
<accession>A0A9Q8UQF5</accession>
<sequence length="227" mass="25697">MASYEISKSSSPMPSPSAAAQVFAISEFLEHILTTLAYRLSDHLVTHYHIKDDLEPMTTLARCQAVSRGFHATGETALQWLFEHHLQMKFWTTYQVWDWSQRTWRLPLANYELGVKTSDVPLAMIPRSAMPGASGILTQGGFFDKFSKVYGDPVATWRRTKLQIPSRSMEFRHSETQGAPKLKGHVVSFQGHQTLGEVFDKYCEILKEIVEGHVAHIEEQGGMVESK</sequence>
<dbReference type="GeneID" id="71986968"/>
<dbReference type="Proteomes" id="UP000756132">
    <property type="component" value="Chromosome 6"/>
</dbReference>
<dbReference type="EMBL" id="CP090168">
    <property type="protein sequence ID" value="UJO18759.1"/>
    <property type="molecule type" value="Genomic_DNA"/>
</dbReference>